<organism evidence="3 4">
    <name type="scientific">Aquibacillus koreensis</name>
    <dbReference type="NCBI Taxonomy" id="279446"/>
    <lineage>
        <taxon>Bacteria</taxon>
        <taxon>Bacillati</taxon>
        <taxon>Bacillota</taxon>
        <taxon>Bacilli</taxon>
        <taxon>Bacillales</taxon>
        <taxon>Bacillaceae</taxon>
        <taxon>Aquibacillus</taxon>
    </lineage>
</organism>
<dbReference type="Pfam" id="PF00583">
    <property type="entry name" value="Acetyltransf_1"/>
    <property type="match status" value="1"/>
</dbReference>
<dbReference type="PANTHER" id="PTHR13947">
    <property type="entry name" value="GNAT FAMILY N-ACETYLTRANSFERASE"/>
    <property type="match status" value="1"/>
</dbReference>
<comment type="caution">
    <text evidence="3">The sequence shown here is derived from an EMBL/GenBank/DDBJ whole genome shotgun (WGS) entry which is preliminary data.</text>
</comment>
<evidence type="ECO:0000256" key="1">
    <source>
        <dbReference type="ARBA" id="ARBA00022679"/>
    </source>
</evidence>
<evidence type="ECO:0000259" key="2">
    <source>
        <dbReference type="PROSITE" id="PS51186"/>
    </source>
</evidence>
<dbReference type="InterPro" id="IPR050769">
    <property type="entry name" value="NAT_camello-type"/>
</dbReference>
<sequence length="169" mass="19584">MLRKAMQSDIDDIMAMVKSSTNIMNERGNFQWDETYPLQSHYQSDLDQGDLYVYQQDGEVVGATAISEQEHSEYPTISWSLPDQAITIKRLVVDPNARGKGIPDALFTHAEEVARQKGIFYIKTDTFSNNPAAQKLFSRMNYQFVEKRYVEEKKDSLLYFEKKLRTMHA</sequence>
<dbReference type="RefSeq" id="WP_259867114.1">
    <property type="nucleotide sequence ID" value="NZ_JAMQJZ010000017.1"/>
</dbReference>
<dbReference type="GO" id="GO:0008080">
    <property type="term" value="F:N-acetyltransferase activity"/>
    <property type="evidence" value="ECO:0007669"/>
    <property type="project" value="InterPro"/>
</dbReference>
<evidence type="ECO:0000313" key="3">
    <source>
        <dbReference type="EMBL" id="MDC3422163.1"/>
    </source>
</evidence>
<dbReference type="Gene3D" id="3.40.630.30">
    <property type="match status" value="1"/>
</dbReference>
<evidence type="ECO:0000313" key="4">
    <source>
        <dbReference type="Proteomes" id="UP001145072"/>
    </source>
</evidence>
<keyword evidence="4" id="KW-1185">Reference proteome</keyword>
<gene>
    <name evidence="3" type="ORF">NC661_17585</name>
</gene>
<keyword evidence="1 3" id="KW-0808">Transferase</keyword>
<dbReference type="EC" id="2.3.1.-" evidence="3"/>
<proteinExistence type="predicted"/>
<dbReference type="AlphaFoldDB" id="A0A9X3WP50"/>
<dbReference type="PANTHER" id="PTHR13947:SF37">
    <property type="entry name" value="LD18367P"/>
    <property type="match status" value="1"/>
</dbReference>
<keyword evidence="3" id="KW-0012">Acyltransferase</keyword>
<name>A0A9X3WP50_9BACI</name>
<dbReference type="InterPro" id="IPR000182">
    <property type="entry name" value="GNAT_dom"/>
</dbReference>
<protein>
    <submittedName>
        <fullName evidence="3">GNAT family N-acetyltransferase</fullName>
        <ecNumber evidence="3">2.3.1.-</ecNumber>
    </submittedName>
</protein>
<feature type="domain" description="N-acetyltransferase" evidence="2">
    <location>
        <begin position="1"/>
        <end position="165"/>
    </location>
</feature>
<dbReference type="Proteomes" id="UP001145072">
    <property type="component" value="Unassembled WGS sequence"/>
</dbReference>
<dbReference type="SUPFAM" id="SSF55729">
    <property type="entry name" value="Acyl-CoA N-acyltransferases (Nat)"/>
    <property type="match status" value="1"/>
</dbReference>
<dbReference type="PROSITE" id="PS51186">
    <property type="entry name" value="GNAT"/>
    <property type="match status" value="1"/>
</dbReference>
<reference evidence="3" key="1">
    <citation type="submission" date="2022-06" db="EMBL/GenBank/DDBJ databases">
        <title>Aquibacillus sp. a new bacterium isolated from soil saline samples.</title>
        <authorList>
            <person name="Galisteo C."/>
            <person name="De La Haba R."/>
            <person name="Sanchez-Porro C."/>
            <person name="Ventosa A."/>
        </authorList>
    </citation>
    <scope>NUCLEOTIDE SEQUENCE</scope>
    <source>
        <strain evidence="3">JCM 12387</strain>
    </source>
</reference>
<dbReference type="EMBL" id="JAMQJZ010000017">
    <property type="protein sequence ID" value="MDC3422163.1"/>
    <property type="molecule type" value="Genomic_DNA"/>
</dbReference>
<dbReference type="CDD" id="cd04301">
    <property type="entry name" value="NAT_SF"/>
    <property type="match status" value="1"/>
</dbReference>
<accession>A0A9X3WP50</accession>
<dbReference type="InterPro" id="IPR016181">
    <property type="entry name" value="Acyl_CoA_acyltransferase"/>
</dbReference>